<accession>A0AA46TLY6</accession>
<evidence type="ECO:0000256" key="6">
    <source>
        <dbReference type="ARBA" id="ARBA00022529"/>
    </source>
</evidence>
<dbReference type="Pfam" id="PF01183">
    <property type="entry name" value="Glyco_hydro_25"/>
    <property type="match status" value="1"/>
</dbReference>
<dbReference type="PANTHER" id="PTHR34135">
    <property type="entry name" value="LYSOZYME"/>
    <property type="match status" value="1"/>
</dbReference>
<comment type="subcellular location">
    <subcellularLocation>
        <location evidence="2">Secreted</location>
    </subcellularLocation>
</comment>
<dbReference type="PANTHER" id="PTHR34135:SF2">
    <property type="entry name" value="LYSOZYME"/>
    <property type="match status" value="1"/>
</dbReference>
<dbReference type="PROSITE" id="PS51904">
    <property type="entry name" value="GLYCOSYL_HYDROL_F25_2"/>
    <property type="match status" value="1"/>
</dbReference>
<dbReference type="SMART" id="SM00641">
    <property type="entry name" value="Glyco_25"/>
    <property type="match status" value="1"/>
</dbReference>
<keyword evidence="5" id="KW-0964">Secreted</keyword>
<dbReference type="RefSeq" id="WP_271636700.1">
    <property type="nucleotide sequence ID" value="NZ_CP094970.1"/>
</dbReference>
<proteinExistence type="inferred from homology"/>
<dbReference type="GO" id="GO:0016052">
    <property type="term" value="P:carbohydrate catabolic process"/>
    <property type="evidence" value="ECO:0007669"/>
    <property type="project" value="TreeGrafter"/>
</dbReference>
<feature type="signal peptide" evidence="13">
    <location>
        <begin position="1"/>
        <end position="29"/>
    </location>
</feature>
<dbReference type="PROSITE" id="PS00953">
    <property type="entry name" value="GLYCOSYL_HYDROL_F25_1"/>
    <property type="match status" value="1"/>
</dbReference>
<dbReference type="InterPro" id="IPR018077">
    <property type="entry name" value="Glyco_hydro_fam25_subgr"/>
</dbReference>
<keyword evidence="9" id="KW-1015">Disulfide bond</keyword>
<dbReference type="KEGG" id="sgrg:L0C25_11850"/>
<evidence type="ECO:0000313" key="15">
    <source>
        <dbReference type="Proteomes" id="UP001164390"/>
    </source>
</evidence>
<keyword evidence="15" id="KW-1185">Reference proteome</keyword>
<evidence type="ECO:0000256" key="10">
    <source>
        <dbReference type="ARBA" id="ARBA00023295"/>
    </source>
</evidence>
<comment type="catalytic activity">
    <reaction evidence="1 12">
        <text>Hydrolysis of (1-&gt;4)-beta-linkages between N-acetylmuramic acid and N-acetyl-D-glucosamine residues in a peptidoglycan and between N-acetyl-D-glucosamine residues in chitodextrins.</text>
        <dbReference type="EC" id="3.2.1.17"/>
    </reaction>
</comment>
<dbReference type="Proteomes" id="UP001164390">
    <property type="component" value="Chromosome"/>
</dbReference>
<evidence type="ECO:0000256" key="8">
    <source>
        <dbReference type="ARBA" id="ARBA00022801"/>
    </source>
</evidence>
<name>A0AA46TLY6_9ACTN</name>
<sequence>MGRTKTLRTTALATLAVAALALVSAPVDASSGDEPKPIAERAGIDARGDAYMGWRHTPAPPLTDDRALRQTGDISTQGSDVTGIDVASYQGDVDWGSWKSKGTSFAYVKATESTSYTNPYFTSQYNGSYGAGLIRGAYHFATPDTSSGATQAQYFVDHGGGWSGDGKTLPGVLDIEYNPYGDTCFGMTAGQLTSWVQDFSDTYRDLTGRDVVIYTARNWWVPCMGDTSAFSQTNPLWAADYQNDPPVLFGGWGFHTFHQWTSDPLDQDYFNGAYDRLVALATG</sequence>
<evidence type="ECO:0000256" key="1">
    <source>
        <dbReference type="ARBA" id="ARBA00000632"/>
    </source>
</evidence>
<evidence type="ECO:0000256" key="13">
    <source>
        <dbReference type="SAM" id="SignalP"/>
    </source>
</evidence>
<comment type="function">
    <text evidence="11">This enzyme has both lysozyme (acetylmuramidase) and diacetylmuramidase activities.</text>
</comment>
<gene>
    <name evidence="14" type="ORF">L0C25_11850</name>
</gene>
<evidence type="ECO:0000313" key="14">
    <source>
        <dbReference type="EMBL" id="UYM07726.1"/>
    </source>
</evidence>
<evidence type="ECO:0000256" key="11">
    <source>
        <dbReference type="ARBA" id="ARBA00055588"/>
    </source>
</evidence>
<feature type="chain" id="PRO_5041388284" description="Lysozyme" evidence="13">
    <location>
        <begin position="30"/>
        <end position="283"/>
    </location>
</feature>
<organism evidence="14 15">
    <name type="scientific">Solicola gregarius</name>
    <dbReference type="NCBI Taxonomy" id="2908642"/>
    <lineage>
        <taxon>Bacteria</taxon>
        <taxon>Bacillati</taxon>
        <taxon>Actinomycetota</taxon>
        <taxon>Actinomycetes</taxon>
        <taxon>Propionibacteriales</taxon>
        <taxon>Nocardioidaceae</taxon>
        <taxon>Solicola</taxon>
    </lineage>
</organism>
<dbReference type="Gene3D" id="3.20.20.80">
    <property type="entry name" value="Glycosidases"/>
    <property type="match status" value="1"/>
</dbReference>
<comment type="similarity">
    <text evidence="3 12">Belongs to the glycosyl hydrolase 25 family.</text>
</comment>
<dbReference type="AlphaFoldDB" id="A0AA46TLY6"/>
<dbReference type="InterPro" id="IPR002053">
    <property type="entry name" value="Glyco_hydro_25"/>
</dbReference>
<keyword evidence="8 12" id="KW-0378">Hydrolase</keyword>
<dbReference type="InterPro" id="IPR008270">
    <property type="entry name" value="Glyco_hydro_25_AS"/>
</dbReference>
<protein>
    <recommendedName>
        <fullName evidence="4 12">Lysozyme</fullName>
        <ecNumber evidence="4 12">3.2.1.17</ecNumber>
    </recommendedName>
</protein>
<reference evidence="14" key="1">
    <citation type="submission" date="2022-01" db="EMBL/GenBank/DDBJ databases">
        <title>Nocardioidaceae gen. sp. A5X3R13.</title>
        <authorList>
            <person name="Lopez Marin M.A."/>
            <person name="Uhlik O."/>
        </authorList>
    </citation>
    <scope>NUCLEOTIDE SEQUENCE</scope>
    <source>
        <strain evidence="14">A5X3R13</strain>
    </source>
</reference>
<keyword evidence="6" id="KW-0929">Antimicrobial</keyword>
<evidence type="ECO:0000256" key="2">
    <source>
        <dbReference type="ARBA" id="ARBA00004613"/>
    </source>
</evidence>
<dbReference type="InterPro" id="IPR017853">
    <property type="entry name" value="GH"/>
</dbReference>
<keyword evidence="7" id="KW-0081">Bacteriolytic enzyme</keyword>
<dbReference type="FunFam" id="3.20.20.80:FF:000060">
    <property type="entry name" value="Lysozyme M1"/>
    <property type="match status" value="1"/>
</dbReference>
<dbReference type="GO" id="GO:0042742">
    <property type="term" value="P:defense response to bacterium"/>
    <property type="evidence" value="ECO:0007669"/>
    <property type="project" value="UniProtKB-KW"/>
</dbReference>
<evidence type="ECO:0000256" key="7">
    <source>
        <dbReference type="ARBA" id="ARBA00022638"/>
    </source>
</evidence>
<keyword evidence="10 12" id="KW-0326">Glycosidase</keyword>
<dbReference type="GO" id="GO:0031640">
    <property type="term" value="P:killing of cells of another organism"/>
    <property type="evidence" value="ECO:0007669"/>
    <property type="project" value="UniProtKB-KW"/>
</dbReference>
<dbReference type="SUPFAM" id="SSF51445">
    <property type="entry name" value="(Trans)glycosidases"/>
    <property type="match status" value="1"/>
</dbReference>
<dbReference type="EMBL" id="CP094970">
    <property type="protein sequence ID" value="UYM07726.1"/>
    <property type="molecule type" value="Genomic_DNA"/>
</dbReference>
<evidence type="ECO:0000256" key="4">
    <source>
        <dbReference type="ARBA" id="ARBA00012732"/>
    </source>
</evidence>
<dbReference type="EC" id="3.2.1.17" evidence="4 12"/>
<evidence type="ECO:0000256" key="3">
    <source>
        <dbReference type="ARBA" id="ARBA00010646"/>
    </source>
</evidence>
<dbReference type="GO" id="GO:0005576">
    <property type="term" value="C:extracellular region"/>
    <property type="evidence" value="ECO:0007669"/>
    <property type="project" value="UniProtKB-SubCell"/>
</dbReference>
<dbReference type="GO" id="GO:0016998">
    <property type="term" value="P:cell wall macromolecule catabolic process"/>
    <property type="evidence" value="ECO:0007669"/>
    <property type="project" value="InterPro"/>
</dbReference>
<evidence type="ECO:0000256" key="9">
    <source>
        <dbReference type="ARBA" id="ARBA00023157"/>
    </source>
</evidence>
<keyword evidence="13" id="KW-0732">Signal</keyword>
<dbReference type="GO" id="GO:0003796">
    <property type="term" value="F:lysozyme activity"/>
    <property type="evidence" value="ECO:0007669"/>
    <property type="project" value="UniProtKB-EC"/>
</dbReference>
<dbReference type="GO" id="GO:0009253">
    <property type="term" value="P:peptidoglycan catabolic process"/>
    <property type="evidence" value="ECO:0007669"/>
    <property type="project" value="InterPro"/>
</dbReference>
<evidence type="ECO:0000256" key="5">
    <source>
        <dbReference type="ARBA" id="ARBA00022525"/>
    </source>
</evidence>
<evidence type="ECO:0000256" key="12">
    <source>
        <dbReference type="RuleBase" id="RU361176"/>
    </source>
</evidence>